<dbReference type="PANTHER" id="PTHR45902">
    <property type="entry name" value="LATROPHILIN RECEPTOR-LIKE PROTEIN A"/>
    <property type="match status" value="1"/>
</dbReference>
<evidence type="ECO:0000313" key="7">
    <source>
        <dbReference type="EMBL" id="CAF2071618.1"/>
    </source>
</evidence>
<comment type="subcellular location">
    <subcellularLocation>
        <location evidence="1">Membrane</location>
        <topology evidence="1">Multi-pass membrane protein</topology>
    </subcellularLocation>
</comment>
<evidence type="ECO:0000313" key="8">
    <source>
        <dbReference type="Proteomes" id="UP000663824"/>
    </source>
</evidence>
<dbReference type="GO" id="GO:0016020">
    <property type="term" value="C:membrane"/>
    <property type="evidence" value="ECO:0007669"/>
    <property type="project" value="UniProtKB-SubCell"/>
</dbReference>
<keyword evidence="2 5" id="KW-0812">Transmembrane</keyword>
<protein>
    <recommendedName>
        <fullName evidence="6">G-protein coupled receptors family 2 profile 2 domain-containing protein</fullName>
    </recommendedName>
</protein>
<dbReference type="InterPro" id="IPR053231">
    <property type="entry name" value="GPCR_LN-TM7"/>
</dbReference>
<feature type="transmembrane region" description="Helical" evidence="5">
    <location>
        <begin position="640"/>
        <end position="661"/>
    </location>
</feature>
<feature type="transmembrane region" description="Helical" evidence="5">
    <location>
        <begin position="576"/>
        <end position="597"/>
    </location>
</feature>
<evidence type="ECO:0000256" key="1">
    <source>
        <dbReference type="ARBA" id="ARBA00004141"/>
    </source>
</evidence>
<accession>A0A816RL12</accession>
<dbReference type="Pfam" id="PF00002">
    <property type="entry name" value="7tm_2"/>
    <property type="match status" value="1"/>
</dbReference>
<feature type="transmembrane region" description="Helical" evidence="5">
    <location>
        <begin position="469"/>
        <end position="493"/>
    </location>
</feature>
<comment type="caution">
    <text evidence="7">The sequence shown here is derived from an EMBL/GenBank/DDBJ whole genome shotgun (WGS) entry which is preliminary data.</text>
</comment>
<feature type="transmembrane region" description="Helical" evidence="5">
    <location>
        <begin position="505"/>
        <end position="527"/>
    </location>
</feature>
<feature type="transmembrane region" description="Helical" evidence="5">
    <location>
        <begin position="668"/>
        <end position="685"/>
    </location>
</feature>
<feature type="domain" description="G-protein coupled receptors family 2 profile 2" evidence="6">
    <location>
        <begin position="468"/>
        <end position="774"/>
    </location>
</feature>
<keyword evidence="3 5" id="KW-1133">Transmembrane helix</keyword>
<keyword evidence="4 5" id="KW-0472">Membrane</keyword>
<feature type="transmembrane region" description="Helical" evidence="5">
    <location>
        <begin position="533"/>
        <end position="555"/>
    </location>
</feature>
<dbReference type="Gene3D" id="1.20.1070.10">
    <property type="entry name" value="Rhodopsin 7-helix transmembrane proteins"/>
    <property type="match status" value="2"/>
</dbReference>
<dbReference type="EMBL" id="CAJNRE010008247">
    <property type="protein sequence ID" value="CAF2071618.1"/>
    <property type="molecule type" value="Genomic_DNA"/>
</dbReference>
<dbReference type="CDD" id="cd15039">
    <property type="entry name" value="7tmB3_Methuselah-like"/>
    <property type="match status" value="1"/>
</dbReference>
<evidence type="ECO:0000256" key="5">
    <source>
        <dbReference type="SAM" id="Phobius"/>
    </source>
</evidence>
<dbReference type="PANTHER" id="PTHR45902:SF1">
    <property type="entry name" value="LATROPHILIN RECEPTOR-LIKE PROTEIN A"/>
    <property type="match status" value="1"/>
</dbReference>
<organism evidence="7 8">
    <name type="scientific">Rotaria magnacalcarata</name>
    <dbReference type="NCBI Taxonomy" id="392030"/>
    <lineage>
        <taxon>Eukaryota</taxon>
        <taxon>Metazoa</taxon>
        <taxon>Spiralia</taxon>
        <taxon>Gnathifera</taxon>
        <taxon>Rotifera</taxon>
        <taxon>Eurotatoria</taxon>
        <taxon>Bdelloidea</taxon>
        <taxon>Philodinida</taxon>
        <taxon>Philodinidae</taxon>
        <taxon>Rotaria</taxon>
    </lineage>
</organism>
<feature type="transmembrane region" description="Helical" evidence="5">
    <location>
        <begin position="715"/>
        <end position="736"/>
    </location>
</feature>
<proteinExistence type="predicted"/>
<dbReference type="InterPro" id="IPR017981">
    <property type="entry name" value="GPCR_2-like_7TM"/>
</dbReference>
<evidence type="ECO:0000256" key="2">
    <source>
        <dbReference type="ARBA" id="ARBA00022692"/>
    </source>
</evidence>
<name>A0A816RL12_9BILA</name>
<evidence type="ECO:0000256" key="4">
    <source>
        <dbReference type="ARBA" id="ARBA00023136"/>
    </source>
</evidence>
<reference evidence="7" key="1">
    <citation type="submission" date="2021-02" db="EMBL/GenBank/DDBJ databases">
        <authorList>
            <person name="Nowell W R."/>
        </authorList>
    </citation>
    <scope>NUCLEOTIDE SEQUENCE</scope>
</reference>
<dbReference type="GO" id="GO:0004930">
    <property type="term" value="F:G protein-coupled receptor activity"/>
    <property type="evidence" value="ECO:0007669"/>
    <property type="project" value="InterPro"/>
</dbReference>
<evidence type="ECO:0000259" key="6">
    <source>
        <dbReference type="PROSITE" id="PS50261"/>
    </source>
</evidence>
<dbReference type="GO" id="GO:0007166">
    <property type="term" value="P:cell surface receptor signaling pathway"/>
    <property type="evidence" value="ECO:0007669"/>
    <property type="project" value="InterPro"/>
</dbReference>
<dbReference type="PROSITE" id="PS50261">
    <property type="entry name" value="G_PROTEIN_RECEP_F2_4"/>
    <property type="match status" value="1"/>
</dbReference>
<feature type="transmembrane region" description="Helical" evidence="5">
    <location>
        <begin position="748"/>
        <end position="771"/>
    </location>
</feature>
<gene>
    <name evidence="7" type="ORF">MBJ925_LOCUS16821</name>
</gene>
<dbReference type="Proteomes" id="UP000663824">
    <property type="component" value="Unassembled WGS sequence"/>
</dbReference>
<dbReference type="InterPro" id="IPR000832">
    <property type="entry name" value="GPCR_2_secretin-like"/>
</dbReference>
<dbReference type="AlphaFoldDB" id="A0A816RL12"/>
<sequence>MLLFLFQISFVFTNQVTHENSTSLQLVSNANSLNKSIVQQGRNRASVPQSLTLLMNFKDDGTTSFQIMQGTQIVYLDNGLCVYGQLFDPSTGRCRDIYCQEINYKFNGTTCIPDTNQSTSHAFKRMSDIDLSLTMLIAPSSHYPSNETSKLLTTQINKTCTKDLKKMFHDALHGYLNIDYERVIKIDYRVTAHEDHSVNRSMINSTMQSKTPGKDDSALVAHPYDSSDEFIYNTLAQNKSLAISFSFSITDRNETSQDTLTGLHVVTLLLIGSEFHAVLHLCQNYTIKIEGVSMISDKNKTRDEFCSDPDVMMPTKNGYIRRRLRADGEIDYVVDVPELETTYESGDYTYLFIISTLTQKTSKDLALRVENTSPPPNATSTRRLVSVCNRQPRIVGRCPDSLVMRIALCEVVQYKNLSMRIRRTGRLYTNREYRYDHLRPDLYVVVCKLDTHNGTASGKALGFVEKAPGILSTIATFLSIFALAISLITFTLFSSLRNLPGCNTINLIIALMIGETLFLSQSLIIMTTPSVCLLFALGIHFFYLASFFWMNVMAFDLWKTFHKGFSLYVYEIRERLPFYALYAWGTPMIIVLIGIILDAKNARLKPCYGRFFRGCYDVCFRTKNDTPLQGCWIESALMRFLLFGCPVAIILIINFIFYALTVRNIRKAIILIINFIFYALTVRNIRKGLKKVRVQVERKFQRKKQVVPGEHDVKIYMRMAVLAGFGWTIGFILFLLPDNQKGFKRFLVASVKYLFILLNATPGLFIFAVYVCNRRVLSLYHQLLKNVYEFCRSNAKGMKESILNLSRNCLSKTKNKLETFNQSKYRQKQEDKFMKSLTVPTAVQTSNQIPFTKFLSQPQVLLSSTNSTHERLDSLTSLGRQSSETIESYL</sequence>
<evidence type="ECO:0000256" key="3">
    <source>
        <dbReference type="ARBA" id="ARBA00022989"/>
    </source>
</evidence>